<dbReference type="PANTHER" id="PTHR39335">
    <property type="entry name" value="BLL4220 PROTEIN"/>
    <property type="match status" value="1"/>
</dbReference>
<dbReference type="AlphaFoldDB" id="A0A939FF61"/>
<feature type="non-terminal residue" evidence="1">
    <location>
        <position position="85"/>
    </location>
</feature>
<evidence type="ECO:0008006" key="3">
    <source>
        <dbReference type="Google" id="ProtNLM"/>
    </source>
</evidence>
<protein>
    <recommendedName>
        <fullName evidence="3">Lipoprotein</fullName>
    </recommendedName>
</protein>
<evidence type="ECO:0000313" key="1">
    <source>
        <dbReference type="EMBL" id="MBO0517229.1"/>
    </source>
</evidence>
<dbReference type="Proteomes" id="UP000664167">
    <property type="component" value="Unassembled WGS sequence"/>
</dbReference>
<organism evidence="1 2">
    <name type="scientific">Streptomyces beijiangensis</name>
    <dbReference type="NCBI Taxonomy" id="163361"/>
    <lineage>
        <taxon>Bacteria</taxon>
        <taxon>Bacillati</taxon>
        <taxon>Actinomycetota</taxon>
        <taxon>Actinomycetes</taxon>
        <taxon>Kitasatosporales</taxon>
        <taxon>Streptomycetaceae</taxon>
        <taxon>Streptomyces</taxon>
    </lineage>
</organism>
<sequence>GAGAVAALPGLSVRKDPKLGNIVVDKRGMTVYRFKKDSAWPMKSACTGACLDKWPVLAPVAKSDTAGIIKKGFVTFNRPDGLKQQ</sequence>
<accession>A0A939FF61</accession>
<dbReference type="GO" id="GO:0043448">
    <property type="term" value="P:alkane catabolic process"/>
    <property type="evidence" value="ECO:0007669"/>
    <property type="project" value="TreeGrafter"/>
</dbReference>
<dbReference type="EMBL" id="JAFLRJ010000543">
    <property type="protein sequence ID" value="MBO0517229.1"/>
    <property type="molecule type" value="Genomic_DNA"/>
</dbReference>
<feature type="non-terminal residue" evidence="1">
    <location>
        <position position="1"/>
    </location>
</feature>
<proteinExistence type="predicted"/>
<keyword evidence="2" id="KW-1185">Reference proteome</keyword>
<reference evidence="1" key="1">
    <citation type="submission" date="2021-03" db="EMBL/GenBank/DDBJ databases">
        <title>Streptomyces poriferae sp. nov., a novel marine sponge-derived Actinobacteria species with anti-MRSA activity.</title>
        <authorList>
            <person name="Sandoval-Powers M."/>
            <person name="Kralova S."/>
            <person name="Nguyen G.-S."/>
            <person name="Fawwal D."/>
            <person name="Degnes K."/>
            <person name="Klinkenberg G."/>
            <person name="Sletta H."/>
            <person name="Wentzel A."/>
            <person name="Liles M.R."/>
        </authorList>
    </citation>
    <scope>NUCLEOTIDE SEQUENCE</scope>
    <source>
        <strain evidence="1">DSM 41794</strain>
    </source>
</reference>
<dbReference type="InterPro" id="IPR005297">
    <property type="entry name" value="Lipoprotein_repeat"/>
</dbReference>
<evidence type="ECO:0000313" key="2">
    <source>
        <dbReference type="Proteomes" id="UP000664167"/>
    </source>
</evidence>
<comment type="caution">
    <text evidence="1">The sequence shown here is derived from an EMBL/GenBank/DDBJ whole genome shotgun (WGS) entry which is preliminary data.</text>
</comment>
<dbReference type="PANTHER" id="PTHR39335:SF1">
    <property type="entry name" value="BLL4220 PROTEIN"/>
    <property type="match status" value="1"/>
</dbReference>
<dbReference type="Pfam" id="PF03640">
    <property type="entry name" value="Lipoprotein_15"/>
    <property type="match status" value="1"/>
</dbReference>
<gene>
    <name evidence="1" type="ORF">J0695_36535</name>
</gene>
<name>A0A939FF61_9ACTN</name>